<dbReference type="CDD" id="cd09272">
    <property type="entry name" value="RNase_HI_RT_Ty1"/>
    <property type="match status" value="1"/>
</dbReference>
<feature type="transmembrane region" description="Helical" evidence="1">
    <location>
        <begin position="93"/>
        <end position="115"/>
    </location>
</feature>
<dbReference type="Pfam" id="PF07727">
    <property type="entry name" value="RVT_2"/>
    <property type="match status" value="1"/>
</dbReference>
<dbReference type="PANTHER" id="PTHR11439:SF524">
    <property type="entry name" value="RNA-DIRECTED DNA POLYMERASE, PROTEIN KINASE RLK-PELLE-DLSV FAMILY"/>
    <property type="match status" value="1"/>
</dbReference>
<feature type="transmembrane region" description="Helical" evidence="1">
    <location>
        <begin position="59"/>
        <end position="78"/>
    </location>
</feature>
<gene>
    <name evidence="3" type="ORF">Tco_0680772</name>
</gene>
<reference evidence="3" key="2">
    <citation type="submission" date="2022-01" db="EMBL/GenBank/DDBJ databases">
        <authorList>
            <person name="Yamashiro T."/>
            <person name="Shiraishi A."/>
            <person name="Satake H."/>
            <person name="Nakayama K."/>
        </authorList>
    </citation>
    <scope>NUCLEOTIDE SEQUENCE</scope>
</reference>
<evidence type="ECO:0000313" key="3">
    <source>
        <dbReference type="EMBL" id="GJS66208.1"/>
    </source>
</evidence>
<dbReference type="Proteomes" id="UP001151760">
    <property type="component" value="Unassembled WGS sequence"/>
</dbReference>
<proteinExistence type="predicted"/>
<name>A0ABQ4XLH8_9ASTR</name>
<comment type="caution">
    <text evidence="3">The sequence shown here is derived from an EMBL/GenBank/DDBJ whole genome shotgun (WGS) entry which is preliminary data.</text>
</comment>
<dbReference type="InterPro" id="IPR043502">
    <property type="entry name" value="DNA/RNA_pol_sf"/>
</dbReference>
<feature type="domain" description="Reverse transcriptase Ty1/copia-type" evidence="2">
    <location>
        <begin position="25"/>
        <end position="172"/>
    </location>
</feature>
<keyword evidence="1" id="KW-0812">Transmembrane</keyword>
<evidence type="ECO:0000313" key="4">
    <source>
        <dbReference type="Proteomes" id="UP001151760"/>
    </source>
</evidence>
<dbReference type="PANTHER" id="PTHR11439">
    <property type="entry name" value="GAG-POL-RELATED RETROTRANSPOSON"/>
    <property type="match status" value="1"/>
</dbReference>
<dbReference type="SUPFAM" id="SSF56672">
    <property type="entry name" value="DNA/RNA polymerases"/>
    <property type="match status" value="1"/>
</dbReference>
<dbReference type="EMBL" id="BQNB010009632">
    <property type="protein sequence ID" value="GJS66208.1"/>
    <property type="molecule type" value="Genomic_DNA"/>
</dbReference>
<sequence>MESEMSALLSNHTWTLVQRPSHANIVYMKQPPRYVDPAPPTYVCHLRKSLYGHKQAPRAWYHCFAIFIASICFVSNTFDNSLFTYHRGYDTIFLLLYVDDIILIASSASLVHRVISRLSIDFSMTDLGELSYFVGIASSRSSSGLFLSQSSFARDILARACMSTCNSCTTPADTKSKLSSFGTPVSDLTLYRSLAVDRLVSYIDADWAGCPDTRRSTSGIFVFLGVNLVSWSSKRKHVISRSSGEAEYKGVANVVAEAAWLRNLLLELSCPLKRTTIVFCDIVSAVYLASNPIQH</sequence>
<keyword evidence="1" id="KW-0472">Membrane</keyword>
<evidence type="ECO:0000256" key="1">
    <source>
        <dbReference type="SAM" id="Phobius"/>
    </source>
</evidence>
<dbReference type="InterPro" id="IPR013103">
    <property type="entry name" value="RVT_2"/>
</dbReference>
<organism evidence="3 4">
    <name type="scientific">Tanacetum coccineum</name>
    <dbReference type="NCBI Taxonomy" id="301880"/>
    <lineage>
        <taxon>Eukaryota</taxon>
        <taxon>Viridiplantae</taxon>
        <taxon>Streptophyta</taxon>
        <taxon>Embryophyta</taxon>
        <taxon>Tracheophyta</taxon>
        <taxon>Spermatophyta</taxon>
        <taxon>Magnoliopsida</taxon>
        <taxon>eudicotyledons</taxon>
        <taxon>Gunneridae</taxon>
        <taxon>Pentapetalae</taxon>
        <taxon>asterids</taxon>
        <taxon>campanulids</taxon>
        <taxon>Asterales</taxon>
        <taxon>Asteraceae</taxon>
        <taxon>Asteroideae</taxon>
        <taxon>Anthemideae</taxon>
        <taxon>Anthemidinae</taxon>
        <taxon>Tanacetum</taxon>
    </lineage>
</organism>
<accession>A0ABQ4XLH8</accession>
<protein>
    <submittedName>
        <fullName evidence="3">Ribonuclease H-like domain-containing protein</fullName>
    </submittedName>
</protein>
<reference evidence="3" key="1">
    <citation type="journal article" date="2022" name="Int. J. Mol. Sci.">
        <title>Draft Genome of Tanacetum Coccineum: Genomic Comparison of Closely Related Tanacetum-Family Plants.</title>
        <authorList>
            <person name="Yamashiro T."/>
            <person name="Shiraishi A."/>
            <person name="Nakayama K."/>
            <person name="Satake H."/>
        </authorList>
    </citation>
    <scope>NUCLEOTIDE SEQUENCE</scope>
</reference>
<keyword evidence="1" id="KW-1133">Transmembrane helix</keyword>
<keyword evidence="4" id="KW-1185">Reference proteome</keyword>
<evidence type="ECO:0000259" key="2">
    <source>
        <dbReference type="Pfam" id="PF07727"/>
    </source>
</evidence>